<keyword evidence="5" id="KW-1185">Reference proteome</keyword>
<reference evidence="6" key="1">
    <citation type="submission" date="2025-08" db="UniProtKB">
        <authorList>
            <consortium name="RefSeq"/>
        </authorList>
    </citation>
    <scope>IDENTIFICATION</scope>
    <source>
        <tissue evidence="6">Whole organism</tissue>
    </source>
</reference>
<feature type="region of interest" description="Disordered" evidence="1">
    <location>
        <begin position="1774"/>
        <end position="1808"/>
    </location>
</feature>
<keyword evidence="2" id="KW-1133">Transmembrane helix</keyword>
<feature type="chain" id="PRO_5038842034" evidence="3">
    <location>
        <begin position="26"/>
        <end position="1808"/>
    </location>
</feature>
<keyword evidence="3" id="KW-0732">Signal</keyword>
<accession>A0A6J1RVP1</accession>
<dbReference type="PROSITE" id="PS51257">
    <property type="entry name" value="PROKAR_LIPOPROTEIN"/>
    <property type="match status" value="1"/>
</dbReference>
<feature type="domain" description="PKD/REJ-like" evidence="4">
    <location>
        <begin position="596"/>
        <end position="996"/>
    </location>
</feature>
<feature type="signal peptide" evidence="3">
    <location>
        <begin position="1"/>
        <end position="25"/>
    </location>
</feature>
<feature type="region of interest" description="Disordered" evidence="1">
    <location>
        <begin position="1710"/>
        <end position="1741"/>
    </location>
</feature>
<evidence type="ECO:0000256" key="3">
    <source>
        <dbReference type="SAM" id="SignalP"/>
    </source>
</evidence>
<sequence>MKISRTTYLHLNMLLFLACLPTTSLSQSATCNGKSTFINLCGYCVGGSTNLDDSEGLDKCGVCYGHNKCVNCDATTAASSLDKGCEPTIFPQTYDLALNEKDLKLYLKNSSLQDNIQNIVCSLWLLNDIAPASHATNESEIRIQSGQDFMILTVNPSILVIGLYTVSCIERTSRNPLLNKTLQVVDSRTFKITSVNPSVVQSNIPFKAQVNVTIPLDMSSKVFCFLKSNNIVEQVVGSKIISPGFIDCSPMTAHQKSASFIGVAGTVEAALSDSAILNTKELVIHPTKPILKSSKFSSDLRLIFLQFDQNINASGDCKKAFSPETISLFGKGWLCWIRTDQLIIQLGSDPAIHPGSRILLSMQSNSLKTHLNIPFDDNDGSSQVYTSIVDDVTNQVVEPVYNVLAPHVACHGVRHTGLQSSIYARKQRDDTKEAMIDENSVTILEVQQLGGQNLLYNWTVSLSPLNNKHLSQRDILMTWLSVRLLNKSVKQVTSNRVSLNNSLMLSNVDYTVTVKGTNALGMSGEEKQMPIRLLDKKPLAPEHRTLDSGAINVCTSGNPLDVMISSSPATYSDVNFRVELYPSCCDGKMNFEILGQIKYAWSVKSYNGSIVYQRLNQVKTFNVPSGTFSGGERYIISCELYHKTTNRSLGLASTSVVILERGLKTYVNVTGVGISTEQPLILDASASIDFDNKEGRLEFDWSCRMLNSELGYGDSQCYLPNRKRSLLHKIYSKEFKMRTLYLPPGSLPIGQYQFSVTVSRISKKHKKISDMGTVTVSILMGAPPLVFIPVKNSKNSENPSTRVINPDDGFTLTGMVLGIRSGCHIFWAGIDWPGYVTPNQSFLHHEPYTAAVDQENPREFSAEVSPGLLGDAKYRFRLSALCSNNLGYVDFSYVDVDITTDAPPVVKPLLVEPLEGEALVTEFRFSTKPAYDDLLDYPLQYSFGFQIVEESETLGPAKYFHSSTQKLSATTYLPATSLSPTKIQTLLRVCDVRQICHTVEGPKVSSNAPKLLTSGHVELLSDGFSSFLLAEEYEDAITLVESSMITLEVLDDKSFYQLASKKIEKTVNSQLDLFDKRLDSSPGEVNTAFRFLKAANAALKHGSFSQETLQRLVAFKDKILGMLSDGRTISTETDSGLRRKREIQTEGEQPQNILQPEMVRTMLGVSEVAIFNLSDTNKALNEKKKLLQNISFFMESLCRGLHNSVPLFIGSRVVSFSVQRLNMQVKYKDDLAIPDWRSSKSGGIPVNATAQIRLGEDVQGLLSASMVCMGAAYYPMDFLSEIGQVSLQGAYRHSAVYHVKIIQNVSQKVTASDYYEGMDVKKQTIQIKVPIWSEQIKSGFHFECRVWLRGTWDGHSCKYVKLATLINKPAVECYCHIIGYYAVFAVESPPTTVTATTTPTISTKPTVTKSLDPVADTTLVTSKPPISSTVKISVPPTVVSTQPPTTPFVTSSVQATPYYDKASPTTLPPGIPVPNTSKNFTFKIQEEYSTTVGSREGAFISQLKHDILKQVEMPANMISSIDLSPGSILVTLHLVDTDIRTVDDVLPSLAAVLQDGHLSVSGIDGRHLSVPPQSLKLLQRRSENSFVPWIVIGCSGFGLFSIGALVIAVIIVKRQMRDMDFTDHSGSPEVTNKTPSYARFHLEQTLDGSEATLSRYRSSVNNPLVVSTIGGLASVMGTNALIPPENLPSSIRFKLNPYHEDIRSILSLPSKNVTNSNNSSGNSSGDGVNSHIKSESLDKQLSLPEKNALTLEFEPEEEDSGIVANGKVTACFLTNSRSQTPESNNPPDVRILPGTPTGKGDEGFSLSE</sequence>
<organism evidence="5 6">
    <name type="scientific">Frankliniella occidentalis</name>
    <name type="common">Western flower thrips</name>
    <name type="synonym">Euthrips occidentalis</name>
    <dbReference type="NCBI Taxonomy" id="133901"/>
    <lineage>
        <taxon>Eukaryota</taxon>
        <taxon>Metazoa</taxon>
        <taxon>Ecdysozoa</taxon>
        <taxon>Arthropoda</taxon>
        <taxon>Hexapoda</taxon>
        <taxon>Insecta</taxon>
        <taxon>Pterygota</taxon>
        <taxon>Neoptera</taxon>
        <taxon>Paraneoptera</taxon>
        <taxon>Thysanoptera</taxon>
        <taxon>Terebrantia</taxon>
        <taxon>Thripoidea</taxon>
        <taxon>Thripidae</taxon>
        <taxon>Frankliniella</taxon>
    </lineage>
</organism>
<dbReference type="RefSeq" id="XP_026273044.2">
    <property type="nucleotide sequence ID" value="XM_026417259.2"/>
</dbReference>
<feature type="compositionally biased region" description="Polar residues" evidence="1">
    <location>
        <begin position="1774"/>
        <end position="1786"/>
    </location>
</feature>
<evidence type="ECO:0000256" key="1">
    <source>
        <dbReference type="SAM" id="MobiDB-lite"/>
    </source>
</evidence>
<protein>
    <submittedName>
        <fullName evidence="6">Uncharacterized protein LOC113202826</fullName>
    </submittedName>
</protein>
<keyword evidence="2" id="KW-0472">Membrane</keyword>
<dbReference type="InterPro" id="IPR002859">
    <property type="entry name" value="PKD/REJ-like"/>
</dbReference>
<gene>
    <name evidence="6" type="primary">LOC113202826</name>
</gene>
<proteinExistence type="predicted"/>
<dbReference type="Pfam" id="PF02010">
    <property type="entry name" value="REJ"/>
    <property type="match status" value="1"/>
</dbReference>
<name>A0A6J1RVP1_FRAOC</name>
<dbReference type="OrthoDB" id="8178002at2759"/>
<evidence type="ECO:0000313" key="5">
    <source>
        <dbReference type="Proteomes" id="UP000504606"/>
    </source>
</evidence>
<dbReference type="KEGG" id="foc:113202826"/>
<feature type="transmembrane region" description="Helical" evidence="2">
    <location>
        <begin position="1586"/>
        <end position="1612"/>
    </location>
</feature>
<keyword evidence="2" id="KW-0812">Transmembrane</keyword>
<evidence type="ECO:0000256" key="2">
    <source>
        <dbReference type="SAM" id="Phobius"/>
    </source>
</evidence>
<dbReference type="Proteomes" id="UP000504606">
    <property type="component" value="Unplaced"/>
</dbReference>
<evidence type="ECO:0000313" key="6">
    <source>
        <dbReference type="RefSeq" id="XP_026273044.2"/>
    </source>
</evidence>
<feature type="compositionally biased region" description="Low complexity" evidence="1">
    <location>
        <begin position="1712"/>
        <end position="1730"/>
    </location>
</feature>
<evidence type="ECO:0000259" key="4">
    <source>
        <dbReference type="Pfam" id="PF02010"/>
    </source>
</evidence>
<dbReference type="GeneID" id="113202826"/>